<protein>
    <submittedName>
        <fullName evidence="3">AbrB/MazE/SpoVT family DNA-binding domain-containing protein</fullName>
    </submittedName>
</protein>
<reference evidence="3 4" key="1">
    <citation type="submission" date="2024-09" db="EMBL/GenBank/DDBJ databases">
        <authorList>
            <person name="D'Angelo T."/>
        </authorList>
    </citation>
    <scope>NUCLEOTIDE SEQUENCE [LARGE SCALE GENOMIC DNA]</scope>
    <source>
        <strain evidence="3">SAG AM-320-E07</strain>
    </source>
</reference>
<evidence type="ECO:0000259" key="2">
    <source>
        <dbReference type="PROSITE" id="PS51740"/>
    </source>
</evidence>
<dbReference type="Gene3D" id="2.10.260.10">
    <property type="match status" value="1"/>
</dbReference>
<dbReference type="GO" id="GO:0003677">
    <property type="term" value="F:DNA binding"/>
    <property type="evidence" value="ECO:0007669"/>
    <property type="project" value="UniProtKB-KW"/>
</dbReference>
<dbReference type="InterPro" id="IPR007159">
    <property type="entry name" value="SpoVT-AbrB_dom"/>
</dbReference>
<dbReference type="InterPro" id="IPR037914">
    <property type="entry name" value="SpoVT-AbrB_sf"/>
</dbReference>
<dbReference type="SMART" id="SM00966">
    <property type="entry name" value="SpoVT_AbrB"/>
    <property type="match status" value="1"/>
</dbReference>
<evidence type="ECO:0000256" key="1">
    <source>
        <dbReference type="PROSITE-ProRule" id="PRU01076"/>
    </source>
</evidence>
<name>A0ABV6YK55_UNCEI</name>
<keyword evidence="4" id="KW-1185">Reference proteome</keyword>
<dbReference type="PROSITE" id="PS51740">
    <property type="entry name" value="SPOVT_ABRB"/>
    <property type="match status" value="1"/>
</dbReference>
<keyword evidence="1 3" id="KW-0238">DNA-binding</keyword>
<proteinExistence type="predicted"/>
<dbReference type="EMBL" id="JBHPKH010000019">
    <property type="protein sequence ID" value="MFC1572506.1"/>
    <property type="molecule type" value="Genomic_DNA"/>
</dbReference>
<dbReference type="SUPFAM" id="SSF89447">
    <property type="entry name" value="AbrB/MazE/MraZ-like"/>
    <property type="match status" value="1"/>
</dbReference>
<evidence type="ECO:0000313" key="3">
    <source>
        <dbReference type="EMBL" id="MFC1572506.1"/>
    </source>
</evidence>
<comment type="caution">
    <text evidence="3">The sequence shown here is derived from an EMBL/GenBank/DDBJ whole genome shotgun (WGS) entry which is preliminary data.</text>
</comment>
<dbReference type="Pfam" id="PF04014">
    <property type="entry name" value="MazE_antitoxin"/>
    <property type="match status" value="1"/>
</dbReference>
<dbReference type="Proteomes" id="UP001593833">
    <property type="component" value="Unassembled WGS sequence"/>
</dbReference>
<organism evidence="3 4">
    <name type="scientific">Eiseniibacteriota bacterium</name>
    <dbReference type="NCBI Taxonomy" id="2212470"/>
    <lineage>
        <taxon>Bacteria</taxon>
        <taxon>Candidatus Eiseniibacteriota</taxon>
    </lineage>
</organism>
<sequence>MKGKIVRIGNSQGVRIPKPLLEQTGLADEVEINVEENRIVISPAEPEVSPPRKGWAKAFKAMAAAGDDVLLDGERPLSTKWDEEEWEWE</sequence>
<gene>
    <name evidence="3" type="ORF">ACFL6M_02795</name>
</gene>
<feature type="domain" description="SpoVT-AbrB" evidence="2">
    <location>
        <begin position="3"/>
        <end position="46"/>
    </location>
</feature>
<evidence type="ECO:0000313" key="4">
    <source>
        <dbReference type="Proteomes" id="UP001593833"/>
    </source>
</evidence>
<accession>A0ABV6YK55</accession>